<evidence type="ECO:0000313" key="1">
    <source>
        <dbReference type="EMBL" id="BAT17677.1"/>
    </source>
</evidence>
<dbReference type="Gramene" id="Os12t0564701-00">
    <property type="protein sequence ID" value="Os12t0564701-00"/>
    <property type="gene ID" value="Os12g0564701"/>
</dbReference>
<reference evidence="1 2" key="2">
    <citation type="journal article" date="2013" name="Plant Cell Physiol.">
        <title>Rice Annotation Project Database (RAP-DB): an integrative and interactive database for rice genomics.</title>
        <authorList>
            <person name="Sakai H."/>
            <person name="Lee S.S."/>
            <person name="Tanaka T."/>
            <person name="Numa H."/>
            <person name="Kim J."/>
            <person name="Kawahara Y."/>
            <person name="Wakimoto H."/>
            <person name="Yang C.C."/>
            <person name="Iwamoto M."/>
            <person name="Abe T."/>
            <person name="Yamada Y."/>
            <person name="Muto A."/>
            <person name="Inokuchi H."/>
            <person name="Ikemura T."/>
            <person name="Matsumoto T."/>
            <person name="Sasaki T."/>
            <person name="Itoh T."/>
        </authorList>
    </citation>
    <scope>NUCLEOTIDE SEQUENCE [LARGE SCALE GENOMIC DNA]</scope>
    <source>
        <strain evidence="2">cv. Nipponbare</strain>
    </source>
</reference>
<keyword evidence="2" id="KW-1185">Reference proteome</keyword>
<dbReference type="InParanoid" id="A0A0P0YBG3"/>
<reference evidence="2" key="1">
    <citation type="journal article" date="2005" name="Nature">
        <title>The map-based sequence of the rice genome.</title>
        <authorList>
            <consortium name="International rice genome sequencing project (IRGSP)"/>
            <person name="Matsumoto T."/>
            <person name="Wu J."/>
            <person name="Kanamori H."/>
            <person name="Katayose Y."/>
            <person name="Fujisawa M."/>
            <person name="Namiki N."/>
            <person name="Mizuno H."/>
            <person name="Yamamoto K."/>
            <person name="Antonio B.A."/>
            <person name="Baba T."/>
            <person name="Sakata K."/>
            <person name="Nagamura Y."/>
            <person name="Aoki H."/>
            <person name="Arikawa K."/>
            <person name="Arita K."/>
            <person name="Bito T."/>
            <person name="Chiden Y."/>
            <person name="Fujitsuka N."/>
            <person name="Fukunaka R."/>
            <person name="Hamada M."/>
            <person name="Harada C."/>
            <person name="Hayashi A."/>
            <person name="Hijishita S."/>
            <person name="Honda M."/>
            <person name="Hosokawa S."/>
            <person name="Ichikawa Y."/>
            <person name="Idonuma A."/>
            <person name="Iijima M."/>
            <person name="Ikeda M."/>
            <person name="Ikeno M."/>
            <person name="Ito K."/>
            <person name="Ito S."/>
            <person name="Ito T."/>
            <person name="Ito Y."/>
            <person name="Ito Y."/>
            <person name="Iwabuchi A."/>
            <person name="Kamiya K."/>
            <person name="Karasawa W."/>
            <person name="Kurita K."/>
            <person name="Katagiri S."/>
            <person name="Kikuta A."/>
            <person name="Kobayashi H."/>
            <person name="Kobayashi N."/>
            <person name="Machita K."/>
            <person name="Maehara T."/>
            <person name="Masukawa M."/>
            <person name="Mizubayashi T."/>
            <person name="Mukai Y."/>
            <person name="Nagasaki H."/>
            <person name="Nagata Y."/>
            <person name="Naito S."/>
            <person name="Nakashima M."/>
            <person name="Nakama Y."/>
            <person name="Nakamichi Y."/>
            <person name="Nakamura M."/>
            <person name="Meguro A."/>
            <person name="Negishi M."/>
            <person name="Ohta I."/>
            <person name="Ohta T."/>
            <person name="Okamoto M."/>
            <person name="Ono N."/>
            <person name="Saji S."/>
            <person name="Sakaguchi M."/>
            <person name="Sakai K."/>
            <person name="Shibata M."/>
            <person name="Shimokawa T."/>
            <person name="Song J."/>
            <person name="Takazaki Y."/>
            <person name="Terasawa K."/>
            <person name="Tsugane M."/>
            <person name="Tsuji K."/>
            <person name="Ueda S."/>
            <person name="Waki K."/>
            <person name="Yamagata H."/>
            <person name="Yamamoto M."/>
            <person name="Yamamoto S."/>
            <person name="Yamane H."/>
            <person name="Yoshiki S."/>
            <person name="Yoshihara R."/>
            <person name="Yukawa K."/>
            <person name="Zhong H."/>
            <person name="Yano M."/>
            <person name="Yuan Q."/>
            <person name="Ouyang S."/>
            <person name="Liu J."/>
            <person name="Jones K.M."/>
            <person name="Gansberger K."/>
            <person name="Moffat K."/>
            <person name="Hill J."/>
            <person name="Bera J."/>
            <person name="Fadrosh D."/>
            <person name="Jin S."/>
            <person name="Johri S."/>
            <person name="Kim M."/>
            <person name="Overton L."/>
            <person name="Reardon M."/>
            <person name="Tsitrin T."/>
            <person name="Vuong H."/>
            <person name="Weaver B."/>
            <person name="Ciecko A."/>
            <person name="Tallon L."/>
            <person name="Jackson J."/>
            <person name="Pai G."/>
            <person name="Aken S.V."/>
            <person name="Utterback T."/>
            <person name="Reidmuller S."/>
            <person name="Feldblyum T."/>
            <person name="Hsiao J."/>
            <person name="Zismann V."/>
            <person name="Iobst S."/>
            <person name="de Vazeille A.R."/>
            <person name="Buell C.R."/>
            <person name="Ying K."/>
            <person name="Li Y."/>
            <person name="Lu T."/>
            <person name="Huang Y."/>
            <person name="Zhao Q."/>
            <person name="Feng Q."/>
            <person name="Zhang L."/>
            <person name="Zhu J."/>
            <person name="Weng Q."/>
            <person name="Mu J."/>
            <person name="Lu Y."/>
            <person name="Fan D."/>
            <person name="Liu Y."/>
            <person name="Guan J."/>
            <person name="Zhang Y."/>
            <person name="Yu S."/>
            <person name="Liu X."/>
            <person name="Zhang Y."/>
            <person name="Hong G."/>
            <person name="Han B."/>
            <person name="Choisne N."/>
            <person name="Demange N."/>
            <person name="Orjeda G."/>
            <person name="Samain S."/>
            <person name="Cattolico L."/>
            <person name="Pelletier E."/>
            <person name="Couloux A."/>
            <person name="Segurens B."/>
            <person name="Wincker P."/>
            <person name="D'Hont A."/>
            <person name="Scarpelli C."/>
            <person name="Weissenbach J."/>
            <person name="Salanoubat M."/>
            <person name="Quetier F."/>
            <person name="Yu Y."/>
            <person name="Kim H.R."/>
            <person name="Rambo T."/>
            <person name="Currie J."/>
            <person name="Collura K."/>
            <person name="Luo M."/>
            <person name="Yang T."/>
            <person name="Ammiraju J.S.S."/>
            <person name="Engler F."/>
            <person name="Soderlund C."/>
            <person name="Wing R.A."/>
            <person name="Palmer L.E."/>
            <person name="de la Bastide M."/>
            <person name="Spiegel L."/>
            <person name="Nascimento L."/>
            <person name="Zutavern T."/>
            <person name="O'Shaughnessy A."/>
            <person name="Dike S."/>
            <person name="Dedhia N."/>
            <person name="Preston R."/>
            <person name="Balija V."/>
            <person name="McCombie W.R."/>
            <person name="Chow T."/>
            <person name="Chen H."/>
            <person name="Chung M."/>
            <person name="Chen C."/>
            <person name="Shaw J."/>
            <person name="Wu H."/>
            <person name="Hsiao K."/>
            <person name="Chao Y."/>
            <person name="Chu M."/>
            <person name="Cheng C."/>
            <person name="Hour A."/>
            <person name="Lee P."/>
            <person name="Lin S."/>
            <person name="Lin Y."/>
            <person name="Liou J."/>
            <person name="Liu S."/>
            <person name="Hsing Y."/>
            <person name="Raghuvanshi S."/>
            <person name="Mohanty A."/>
            <person name="Bharti A.K."/>
            <person name="Gaur A."/>
            <person name="Gupta V."/>
            <person name="Kumar D."/>
            <person name="Ravi V."/>
            <person name="Vij S."/>
            <person name="Kapur A."/>
            <person name="Khurana P."/>
            <person name="Khurana P."/>
            <person name="Khurana J.P."/>
            <person name="Tyagi A.K."/>
            <person name="Gaikwad K."/>
            <person name="Singh A."/>
            <person name="Dalal V."/>
            <person name="Srivastava S."/>
            <person name="Dixit A."/>
            <person name="Pal A.K."/>
            <person name="Ghazi I.A."/>
            <person name="Yadav M."/>
            <person name="Pandit A."/>
            <person name="Bhargava A."/>
            <person name="Sureshbabu K."/>
            <person name="Batra K."/>
            <person name="Sharma T.R."/>
            <person name="Mohapatra T."/>
            <person name="Singh N.K."/>
            <person name="Messing J."/>
            <person name="Nelson A.B."/>
            <person name="Fuks G."/>
            <person name="Kavchok S."/>
            <person name="Keizer G."/>
            <person name="Linton E."/>
            <person name="Llaca V."/>
            <person name="Song R."/>
            <person name="Tanyolac B."/>
            <person name="Young S."/>
            <person name="Ho-Il K."/>
            <person name="Hahn J.H."/>
            <person name="Sangsakoo G."/>
            <person name="Vanavichit A."/>
            <person name="de Mattos Luiz.A.T."/>
            <person name="Zimmer P.D."/>
            <person name="Malone G."/>
            <person name="Dellagostin O."/>
            <person name="de Oliveira A.C."/>
            <person name="Bevan M."/>
            <person name="Bancroft I."/>
            <person name="Minx P."/>
            <person name="Cordum H."/>
            <person name="Wilson R."/>
            <person name="Cheng Z."/>
            <person name="Jin W."/>
            <person name="Jiang J."/>
            <person name="Leong S.A."/>
            <person name="Iwama H."/>
            <person name="Gojobori T."/>
            <person name="Itoh T."/>
            <person name="Niimura Y."/>
            <person name="Fujii Y."/>
            <person name="Habara T."/>
            <person name="Sakai H."/>
            <person name="Sato Y."/>
            <person name="Wilson G."/>
            <person name="Kumar K."/>
            <person name="McCouch S."/>
            <person name="Juretic N."/>
            <person name="Hoen D."/>
            <person name="Wright S."/>
            <person name="Bruskiewich R."/>
            <person name="Bureau T."/>
            <person name="Miyao A."/>
            <person name="Hirochika H."/>
            <person name="Nishikawa T."/>
            <person name="Kadowaki K."/>
            <person name="Sugiura M."/>
            <person name="Burr B."/>
            <person name="Sasaki T."/>
        </authorList>
    </citation>
    <scope>NUCLEOTIDE SEQUENCE [LARGE SCALE GENOMIC DNA]</scope>
    <source>
        <strain evidence="2">cv. Nipponbare</strain>
    </source>
</reference>
<gene>
    <name evidence="1" type="ordered locus">Os12g0564701</name>
    <name evidence="1" type="ORF">OSNPB_120564701</name>
</gene>
<organism evidence="1 2">
    <name type="scientific">Oryza sativa subsp. japonica</name>
    <name type="common">Rice</name>
    <dbReference type="NCBI Taxonomy" id="39947"/>
    <lineage>
        <taxon>Eukaryota</taxon>
        <taxon>Viridiplantae</taxon>
        <taxon>Streptophyta</taxon>
        <taxon>Embryophyta</taxon>
        <taxon>Tracheophyta</taxon>
        <taxon>Spermatophyta</taxon>
        <taxon>Magnoliopsida</taxon>
        <taxon>Liliopsida</taxon>
        <taxon>Poales</taxon>
        <taxon>Poaceae</taxon>
        <taxon>BOP clade</taxon>
        <taxon>Oryzoideae</taxon>
        <taxon>Oryzeae</taxon>
        <taxon>Oryzinae</taxon>
        <taxon>Oryza</taxon>
        <taxon>Oryza sativa</taxon>
    </lineage>
</organism>
<dbReference type="Proteomes" id="UP000059680">
    <property type="component" value="Chromosome 12"/>
</dbReference>
<sequence length="87" mass="9464">MYGLSLTDVFFVSRSSMSSATLAELLLSKELLPNTLVGPRPRFLSSRSSSCDETVRSLVCPLEVEVVLFTTVRISESCSDESALSLT</sequence>
<reference evidence="1 2" key="3">
    <citation type="journal article" date="2013" name="Rice">
        <title>Improvement of the Oryza sativa Nipponbare reference genome using next generation sequence and optical map data.</title>
        <authorList>
            <person name="Kawahara Y."/>
            <person name="de la Bastide M."/>
            <person name="Hamilton J.P."/>
            <person name="Kanamori H."/>
            <person name="McCombie W.R."/>
            <person name="Ouyang S."/>
            <person name="Schwartz D.C."/>
            <person name="Tanaka T."/>
            <person name="Wu J."/>
            <person name="Zhou S."/>
            <person name="Childs K.L."/>
            <person name="Davidson R.M."/>
            <person name="Lin H."/>
            <person name="Quesada-Ocampo L."/>
            <person name="Vaillancourt B."/>
            <person name="Sakai H."/>
            <person name="Lee S.S."/>
            <person name="Kim J."/>
            <person name="Numa H."/>
            <person name="Itoh T."/>
            <person name="Buell C.R."/>
            <person name="Matsumoto T."/>
        </authorList>
    </citation>
    <scope>NUCLEOTIDE SEQUENCE [LARGE SCALE GENOMIC DNA]</scope>
    <source>
        <strain evidence="2">cv. Nipponbare</strain>
    </source>
</reference>
<dbReference type="EMBL" id="AP014968">
    <property type="protein sequence ID" value="BAT17677.1"/>
    <property type="molecule type" value="Genomic_DNA"/>
</dbReference>
<protein>
    <submittedName>
        <fullName evidence="1">Os12g0564701 protein</fullName>
    </submittedName>
</protein>
<name>A0A0P0YBG3_ORYSJ</name>
<dbReference type="PaxDb" id="39947-A0A0P0YBG3"/>
<accession>A0A0P0YBG3</accession>
<proteinExistence type="predicted"/>
<dbReference type="AlphaFoldDB" id="A0A0P0YBG3"/>
<evidence type="ECO:0000313" key="2">
    <source>
        <dbReference type="Proteomes" id="UP000059680"/>
    </source>
</evidence>